<organism evidence="1 2">
    <name type="scientific">Gorilla gorilla gorilla</name>
    <name type="common">Western lowland gorilla</name>
    <dbReference type="NCBI Taxonomy" id="9595"/>
    <lineage>
        <taxon>Eukaryota</taxon>
        <taxon>Metazoa</taxon>
        <taxon>Chordata</taxon>
        <taxon>Craniata</taxon>
        <taxon>Vertebrata</taxon>
        <taxon>Euteleostomi</taxon>
        <taxon>Mammalia</taxon>
        <taxon>Eutheria</taxon>
        <taxon>Euarchontoglires</taxon>
        <taxon>Primates</taxon>
        <taxon>Haplorrhini</taxon>
        <taxon>Catarrhini</taxon>
        <taxon>Hominidae</taxon>
        <taxon>Gorilla</taxon>
    </lineage>
</organism>
<protein>
    <submittedName>
        <fullName evidence="1">Uncharacterized protein</fullName>
    </submittedName>
</protein>
<sequence length="170" mass="18817">MLPSTMFLVHLPLSTNRLHCLRNTSLESCLCSFVHLNHPLHISDPVILISLHEAVRFSFAFSFPRGTLSIAYCLMSSVSTSSEAIMSTELLANYCHSSLHVCICISSFPNETGNHDSFPGAVVSISDQPTDRCKLAAKELPLRNLLECRFFDCMGEEDLINLGVIGTERL</sequence>
<reference evidence="1" key="3">
    <citation type="submission" date="2025-08" db="UniProtKB">
        <authorList>
            <consortium name="Ensembl"/>
        </authorList>
    </citation>
    <scope>IDENTIFICATION</scope>
</reference>
<dbReference type="EMBL" id="CABD030039226">
    <property type="status" value="NOT_ANNOTATED_CDS"/>
    <property type="molecule type" value="Genomic_DNA"/>
</dbReference>
<evidence type="ECO:0000313" key="1">
    <source>
        <dbReference type="Ensembl" id="ENSGGOP00000050090.1"/>
    </source>
</evidence>
<dbReference type="Proteomes" id="UP000001519">
    <property type="component" value="Chromosome 5"/>
</dbReference>
<accession>A0A2I2ZS70</accession>
<reference evidence="1 2" key="2">
    <citation type="journal article" date="2012" name="Nature">
        <title>Insights into hominid evolution from the gorilla genome sequence.</title>
        <authorList>
            <person name="Scally A."/>
            <person name="Dutheil J.Y."/>
            <person name="Hillier L.W."/>
            <person name="Jordan G.E."/>
            <person name="Goodhead I."/>
            <person name="Herrero J."/>
            <person name="Hobolth A."/>
            <person name="Lappalainen T."/>
            <person name="Mailund T."/>
            <person name="Marques-Bonet T."/>
            <person name="McCarthy S."/>
            <person name="Montgomery S.H."/>
            <person name="Schwalie P.C."/>
            <person name="Tang Y.A."/>
            <person name="Ward M.C."/>
            <person name="Xue Y."/>
            <person name="Yngvadottir B."/>
            <person name="Alkan C."/>
            <person name="Andersen L.N."/>
            <person name="Ayub Q."/>
            <person name="Ball E.V."/>
            <person name="Beal K."/>
            <person name="Bradley B.J."/>
            <person name="Chen Y."/>
            <person name="Clee C.M."/>
            <person name="Fitzgerald S."/>
            <person name="Graves T.A."/>
            <person name="Gu Y."/>
            <person name="Heath P."/>
            <person name="Heger A."/>
            <person name="Karakoc E."/>
            <person name="Kolb-Kokocinski A."/>
            <person name="Laird G.K."/>
            <person name="Lunter G."/>
            <person name="Meader S."/>
            <person name="Mort M."/>
            <person name="Mullikin J.C."/>
            <person name="Munch K."/>
            <person name="O'Connor T.D."/>
            <person name="Phillips A.D."/>
            <person name="Prado-Martinez J."/>
            <person name="Rogers A.S."/>
            <person name="Sajjadian S."/>
            <person name="Schmidt D."/>
            <person name="Shaw K."/>
            <person name="Simpson J.T."/>
            <person name="Stenson P.D."/>
            <person name="Turner D.J."/>
            <person name="Vigilant L."/>
            <person name="Vilella A.J."/>
            <person name="Whitener W."/>
            <person name="Zhu B."/>
            <person name="Cooper D.N."/>
            <person name="de Jong P."/>
            <person name="Dermitzakis E.T."/>
            <person name="Eichler E.E."/>
            <person name="Flicek P."/>
            <person name="Goldman N."/>
            <person name="Mundy N.I."/>
            <person name="Ning Z."/>
            <person name="Odom D.T."/>
            <person name="Ponting C.P."/>
            <person name="Quail M.A."/>
            <person name="Ryder O.A."/>
            <person name="Searle S.M."/>
            <person name="Warren W.C."/>
            <person name="Wilson R.K."/>
            <person name="Schierup M.H."/>
            <person name="Rogers J."/>
            <person name="Tyler-Smith C."/>
            <person name="Durbin R."/>
        </authorList>
    </citation>
    <scope>NUCLEOTIDE SEQUENCE [LARGE SCALE GENOMIC DNA]</scope>
</reference>
<name>A0A2I2ZS70_GORGO</name>
<reference evidence="2" key="1">
    <citation type="submission" date="2011-05" db="EMBL/GenBank/DDBJ databases">
        <title>Insights into the evolution of the great apes provided by the gorilla genome.</title>
        <authorList>
            <person name="Scally A."/>
        </authorList>
    </citation>
    <scope>NUCLEOTIDE SEQUENCE [LARGE SCALE GENOMIC DNA]</scope>
</reference>
<dbReference type="Ensembl" id="ENSGGOT00000054922.1">
    <property type="protein sequence ID" value="ENSGGOP00000050090.1"/>
    <property type="gene ID" value="ENSGGOG00000039662.1"/>
</dbReference>
<dbReference type="InParanoid" id="A0A2I2ZS70"/>
<keyword evidence="2" id="KW-1185">Reference proteome</keyword>
<evidence type="ECO:0000313" key="2">
    <source>
        <dbReference type="Proteomes" id="UP000001519"/>
    </source>
</evidence>
<dbReference type="GeneTree" id="ENSGT00940000165945"/>
<dbReference type="AlphaFoldDB" id="A0A2I2ZS70"/>
<proteinExistence type="predicted"/>
<gene>
    <name evidence="1" type="primary">LOC115934569</name>
</gene>
<reference evidence="1" key="4">
    <citation type="submission" date="2025-09" db="UniProtKB">
        <authorList>
            <consortium name="Ensembl"/>
        </authorList>
    </citation>
    <scope>IDENTIFICATION</scope>
</reference>
<dbReference type="OMA" id="LLANYCH"/>
<dbReference type="Bgee" id="ENSGGOG00000039662">
    <property type="expression patterns" value="Expressed in testis and 5 other cell types or tissues"/>
</dbReference>